<dbReference type="RefSeq" id="WP_186835083.1">
    <property type="nucleotide sequence ID" value="NZ_JACOOQ010000010.1"/>
</dbReference>
<dbReference type="InterPro" id="IPR006450">
    <property type="entry name" value="Phage_HK97_gp6-like"/>
</dbReference>
<dbReference type="CDD" id="cd08054">
    <property type="entry name" value="gp6"/>
    <property type="match status" value="1"/>
</dbReference>
<reference evidence="1" key="1">
    <citation type="submission" date="2020-08" db="EMBL/GenBank/DDBJ databases">
        <title>Genome public.</title>
        <authorList>
            <person name="Liu C."/>
            <person name="Sun Q."/>
        </authorList>
    </citation>
    <scope>NUCLEOTIDE SEQUENCE</scope>
    <source>
        <strain evidence="1">NSJ-42</strain>
    </source>
</reference>
<organism evidence="1 2">
    <name type="scientific">Clostridium lentum</name>
    <dbReference type="NCBI Taxonomy" id="2763037"/>
    <lineage>
        <taxon>Bacteria</taxon>
        <taxon>Bacillati</taxon>
        <taxon>Bacillota</taxon>
        <taxon>Clostridia</taxon>
        <taxon>Eubacteriales</taxon>
        <taxon>Clostridiaceae</taxon>
        <taxon>Clostridium</taxon>
    </lineage>
</organism>
<name>A0A8I0A549_9CLOT</name>
<sequence length="90" mass="10391">MTLDKVKQHLRIDFDEDNDYLSDLIEVSDIYIESCVGEGYKNNEKAIKLADLVQLKLIQDMYDNRGTFISNNTKKDIIVTTILDKLSNFS</sequence>
<dbReference type="NCBIfam" id="TIGR01560">
    <property type="entry name" value="put_DNA_pack"/>
    <property type="match status" value="1"/>
</dbReference>
<dbReference type="Proteomes" id="UP000662088">
    <property type="component" value="Unassembled WGS sequence"/>
</dbReference>
<evidence type="ECO:0000313" key="2">
    <source>
        <dbReference type="Proteomes" id="UP000662088"/>
    </source>
</evidence>
<keyword evidence="2" id="KW-1185">Reference proteome</keyword>
<proteinExistence type="predicted"/>
<comment type="caution">
    <text evidence="1">The sequence shown here is derived from an EMBL/GenBank/DDBJ whole genome shotgun (WGS) entry which is preliminary data.</text>
</comment>
<dbReference type="Pfam" id="PF05135">
    <property type="entry name" value="Phage_connect_1"/>
    <property type="match status" value="1"/>
</dbReference>
<dbReference type="InterPro" id="IPR021146">
    <property type="entry name" value="Phage_gp6-like_head-tail"/>
</dbReference>
<gene>
    <name evidence="1" type="ORF">H8R92_07160</name>
</gene>
<accession>A0A8I0A549</accession>
<dbReference type="AlphaFoldDB" id="A0A8I0A549"/>
<protein>
    <submittedName>
        <fullName evidence="1">Phage gp6-like head-tail connector protein</fullName>
    </submittedName>
</protein>
<dbReference type="Gene3D" id="1.10.3230.30">
    <property type="entry name" value="Phage gp6-like head-tail connector protein"/>
    <property type="match status" value="1"/>
</dbReference>
<dbReference type="EMBL" id="JACOOQ010000010">
    <property type="protein sequence ID" value="MBC5640213.1"/>
    <property type="molecule type" value="Genomic_DNA"/>
</dbReference>
<evidence type="ECO:0000313" key="1">
    <source>
        <dbReference type="EMBL" id="MBC5640213.1"/>
    </source>
</evidence>